<dbReference type="AlphaFoldDB" id="A0A9P5CHN2"/>
<gene>
    <name evidence="2" type="ORF">CFAM422_003174</name>
</gene>
<name>A0A9P5CHN2_9HYPO</name>
<accession>A0A9P5CHN2</accession>
<dbReference type="EMBL" id="QLNT01000004">
    <property type="protein sequence ID" value="KAF3074717.1"/>
    <property type="molecule type" value="Genomic_DNA"/>
</dbReference>
<dbReference type="Proteomes" id="UP000801864">
    <property type="component" value="Unassembled WGS sequence"/>
</dbReference>
<evidence type="ECO:0000313" key="3">
    <source>
        <dbReference type="Proteomes" id="UP000801864"/>
    </source>
</evidence>
<comment type="caution">
    <text evidence="2">The sequence shown here is derived from an EMBL/GenBank/DDBJ whole genome shotgun (WGS) entry which is preliminary data.</text>
</comment>
<evidence type="ECO:0000256" key="1">
    <source>
        <dbReference type="SAM" id="MobiDB-lite"/>
    </source>
</evidence>
<sequence length="85" mass="8794">MCLSQYCMRDSFIYLLAGTERAANGASNRATAPNVASTANADIASSAATLGESWLLNWGGCGKGSSNEGKEDGGGLHFDSGMVDW</sequence>
<proteinExistence type="predicted"/>
<keyword evidence="3" id="KW-1185">Reference proteome</keyword>
<reference evidence="2 3" key="1">
    <citation type="submission" date="2018-06" db="EMBL/GenBank/DDBJ databases">
        <title>Genome analysis of cellulolytic fungus Trichoderma lentiforme CFAM-422.</title>
        <authorList>
            <person name="Steindorff A.S."/>
            <person name="Formighieri E.F."/>
            <person name="Midorikawa G.E.O."/>
            <person name="Tamietti M.S."/>
            <person name="Ramos E.Z."/>
            <person name="Silva A.S."/>
            <person name="Bon E.P.S."/>
            <person name="Mendes T.D."/>
            <person name="Damaso M.C.T."/>
            <person name="Favaro L.C.L."/>
        </authorList>
    </citation>
    <scope>NUCLEOTIDE SEQUENCE [LARGE SCALE GENOMIC DNA]</scope>
    <source>
        <strain evidence="2 3">CFAM-422</strain>
    </source>
</reference>
<feature type="region of interest" description="Disordered" evidence="1">
    <location>
        <begin position="64"/>
        <end position="85"/>
    </location>
</feature>
<organism evidence="2 3">
    <name type="scientific">Trichoderma lentiforme</name>
    <dbReference type="NCBI Taxonomy" id="1567552"/>
    <lineage>
        <taxon>Eukaryota</taxon>
        <taxon>Fungi</taxon>
        <taxon>Dikarya</taxon>
        <taxon>Ascomycota</taxon>
        <taxon>Pezizomycotina</taxon>
        <taxon>Sordariomycetes</taxon>
        <taxon>Hypocreomycetidae</taxon>
        <taxon>Hypocreales</taxon>
        <taxon>Hypocreaceae</taxon>
        <taxon>Trichoderma</taxon>
    </lineage>
</organism>
<protein>
    <submittedName>
        <fullName evidence="2">Uncharacterized protein</fullName>
    </submittedName>
</protein>
<evidence type="ECO:0000313" key="2">
    <source>
        <dbReference type="EMBL" id="KAF3074717.1"/>
    </source>
</evidence>